<dbReference type="InterPro" id="IPR029063">
    <property type="entry name" value="SAM-dependent_MTases_sf"/>
</dbReference>
<organism evidence="5 6">
    <name type="scientific">Mycolicibacterium neoaurum</name>
    <name type="common">Mycobacterium neoaurum</name>
    <dbReference type="NCBI Taxonomy" id="1795"/>
    <lineage>
        <taxon>Bacteria</taxon>
        <taxon>Bacillati</taxon>
        <taxon>Actinomycetota</taxon>
        <taxon>Actinomycetes</taxon>
        <taxon>Mycobacteriales</taxon>
        <taxon>Mycobacteriaceae</taxon>
        <taxon>Mycolicibacterium</taxon>
    </lineage>
</organism>
<reference evidence="5" key="2">
    <citation type="submission" date="2015-09" db="EMBL/GenBank/DDBJ databases">
        <title>Draft genome sequence of Mycobacterium neoaurum DSM 44074.</title>
        <authorList>
            <person name="Croce O."/>
            <person name="Robert C."/>
            <person name="Raoult D."/>
            <person name="Drancourt M."/>
        </authorList>
    </citation>
    <scope>NUCLEOTIDE SEQUENCE</scope>
    <source>
        <strain evidence="5">DSM 44074</strain>
    </source>
</reference>
<keyword evidence="3" id="KW-0949">S-adenosyl-L-methionine</keyword>
<evidence type="ECO:0000256" key="1">
    <source>
        <dbReference type="ARBA" id="ARBA00022603"/>
    </source>
</evidence>
<evidence type="ECO:0000313" key="5">
    <source>
        <dbReference type="EMBL" id="CDQ46682.1"/>
    </source>
</evidence>
<dbReference type="CDD" id="cd02440">
    <property type="entry name" value="AdoMet_MTases"/>
    <property type="match status" value="1"/>
</dbReference>
<dbReference type="SUPFAM" id="SSF53335">
    <property type="entry name" value="S-adenosyl-L-methionine-dependent methyltransferases"/>
    <property type="match status" value="1"/>
</dbReference>
<keyword evidence="1 5" id="KW-0489">Methyltransferase</keyword>
<dbReference type="PANTHER" id="PTHR43464:SF19">
    <property type="entry name" value="UBIQUINONE BIOSYNTHESIS O-METHYLTRANSFERASE, MITOCHONDRIAL"/>
    <property type="match status" value="1"/>
</dbReference>
<evidence type="ECO:0000256" key="2">
    <source>
        <dbReference type="ARBA" id="ARBA00022679"/>
    </source>
</evidence>
<dbReference type="RefSeq" id="WP_030133764.1">
    <property type="nucleotide sequence ID" value="NZ_LK021341.1"/>
</dbReference>
<dbReference type="Pfam" id="PF13649">
    <property type="entry name" value="Methyltransf_25"/>
    <property type="match status" value="1"/>
</dbReference>
<dbReference type="EMBL" id="LK021341">
    <property type="protein sequence ID" value="CDQ46682.1"/>
    <property type="molecule type" value="Genomic_DNA"/>
</dbReference>
<gene>
    <name evidence="5" type="ORF">BN1047_04593</name>
</gene>
<accession>A0AAV2WS58</accession>
<evidence type="ECO:0000259" key="4">
    <source>
        <dbReference type="Pfam" id="PF13649"/>
    </source>
</evidence>
<evidence type="ECO:0000256" key="3">
    <source>
        <dbReference type="ARBA" id="ARBA00022691"/>
    </source>
</evidence>
<feature type="domain" description="Methyltransferase" evidence="4">
    <location>
        <begin position="31"/>
        <end position="120"/>
    </location>
</feature>
<proteinExistence type="predicted"/>
<dbReference type="AlphaFoldDB" id="A0AAV2WS58"/>
<dbReference type="GO" id="GO:0032259">
    <property type="term" value="P:methylation"/>
    <property type="evidence" value="ECO:0007669"/>
    <property type="project" value="UniProtKB-KW"/>
</dbReference>
<dbReference type="GO" id="GO:0008168">
    <property type="term" value="F:methyltransferase activity"/>
    <property type="evidence" value="ECO:0007669"/>
    <property type="project" value="UniProtKB-KW"/>
</dbReference>
<dbReference type="Gene3D" id="3.40.50.150">
    <property type="entry name" value="Vaccinia Virus protein VP39"/>
    <property type="match status" value="1"/>
</dbReference>
<name>A0AAV2WS58_MYCNE</name>
<protein>
    <submittedName>
        <fullName evidence="5">Type 12 methyltransferase</fullName>
    </submittedName>
</protein>
<dbReference type="PANTHER" id="PTHR43464">
    <property type="entry name" value="METHYLTRANSFERASE"/>
    <property type="match status" value="1"/>
</dbReference>
<sequence>MPVAATDGYWNHNTAYHPWLLKLARRDGHALDVGCGDCLLAQRLVTVCRTVTALDPDSAALTRARERVGAETRISLQNCSFDEFEPGDSRFDLITFVASLHHMDLRTTLQRAGDLLAPGGTIAVVGLSANTSVSDWLISALSLPAVRLGSRWHREQPDIGVVVADPRESLSEIRRVAGDVLPGVTIRRALYYRYLMRWTLSD</sequence>
<reference evidence="5" key="1">
    <citation type="submission" date="2014-05" db="EMBL/GenBank/DDBJ databases">
        <authorList>
            <person name="Urmite Genomes"/>
        </authorList>
    </citation>
    <scope>NUCLEOTIDE SEQUENCE</scope>
    <source>
        <strain evidence="5">DSM 44074</strain>
    </source>
</reference>
<dbReference type="InterPro" id="IPR041698">
    <property type="entry name" value="Methyltransf_25"/>
</dbReference>
<dbReference type="Proteomes" id="UP000028864">
    <property type="component" value="Unassembled WGS sequence"/>
</dbReference>
<evidence type="ECO:0000313" key="6">
    <source>
        <dbReference type="Proteomes" id="UP000028864"/>
    </source>
</evidence>
<keyword evidence="2" id="KW-0808">Transferase</keyword>